<reference evidence="2 3" key="1">
    <citation type="submission" date="2012-11" db="EMBL/GenBank/DDBJ databases">
        <title>The complete genome sequence of Corynebacterium maris Coryn-1 (=DSM 45190).</title>
        <authorList>
            <person name="Schaffert L."/>
            <person name="Albersmeier A."/>
            <person name="Kalinowski J."/>
            <person name="Ruckert C."/>
        </authorList>
    </citation>
    <scope>NUCLEOTIDE SEQUENCE [LARGE SCALE GENOMIC DNA]</scope>
    <source>
        <strain evidence="3">Coryn-1</strain>
    </source>
</reference>
<gene>
    <name evidence="2" type="ORF">B841_11325</name>
</gene>
<proteinExistence type="predicted"/>
<dbReference type="PATRIC" id="fig|1224163.3.peg.2285"/>
<dbReference type="AlphaFoldDB" id="S5SX90"/>
<dbReference type="Proteomes" id="UP000015388">
    <property type="component" value="Chromosome"/>
</dbReference>
<dbReference type="EMBL" id="CP003924">
    <property type="protein sequence ID" value="AGS35737.1"/>
    <property type="molecule type" value="Genomic_DNA"/>
</dbReference>
<feature type="region of interest" description="Disordered" evidence="1">
    <location>
        <begin position="56"/>
        <end position="88"/>
    </location>
</feature>
<protein>
    <submittedName>
        <fullName evidence="2">Uncharacterized protein</fullName>
    </submittedName>
</protein>
<evidence type="ECO:0000313" key="3">
    <source>
        <dbReference type="Proteomes" id="UP000015388"/>
    </source>
</evidence>
<sequence length="88" mass="9007">MDFVDIDFIQEALDNFATFGDAAADILGGLVELFEPSEVKVDGETVDGPSIVESLSSALDSDAGDDATPTEGDTEDGSSLSSLSSSAE</sequence>
<name>S5SX90_9CORY</name>
<dbReference type="OrthoDB" id="4427936at2"/>
<dbReference type="HOGENOM" id="CLU_2463841_0_0_11"/>
<dbReference type="RefSeq" id="WP_020935669.1">
    <property type="nucleotide sequence ID" value="NC_021915.1"/>
</dbReference>
<accession>S5SX90</accession>
<keyword evidence="3" id="KW-1185">Reference proteome</keyword>
<feature type="compositionally biased region" description="Low complexity" evidence="1">
    <location>
        <begin position="78"/>
        <end position="88"/>
    </location>
</feature>
<evidence type="ECO:0000313" key="2">
    <source>
        <dbReference type="EMBL" id="AGS35737.1"/>
    </source>
</evidence>
<organism evidence="2 3">
    <name type="scientific">Corynebacterium maris DSM 45190</name>
    <dbReference type="NCBI Taxonomy" id="1224163"/>
    <lineage>
        <taxon>Bacteria</taxon>
        <taxon>Bacillati</taxon>
        <taxon>Actinomycetota</taxon>
        <taxon>Actinomycetes</taxon>
        <taxon>Mycobacteriales</taxon>
        <taxon>Corynebacteriaceae</taxon>
        <taxon>Corynebacterium</taxon>
    </lineage>
</organism>
<dbReference type="KEGG" id="cmd:B841_11325"/>
<evidence type="ECO:0000256" key="1">
    <source>
        <dbReference type="SAM" id="MobiDB-lite"/>
    </source>
</evidence>